<keyword evidence="2" id="KW-1185">Reference proteome</keyword>
<dbReference type="STRING" id="630515.SAMN04489812_5760"/>
<dbReference type="AlphaFoldDB" id="A0A1H2A9A2"/>
<dbReference type="Pfam" id="PF13489">
    <property type="entry name" value="Methyltransf_23"/>
    <property type="match status" value="1"/>
</dbReference>
<keyword evidence="1" id="KW-0489">Methyltransferase</keyword>
<sequence>MSQRKKRPWFVNASRVRLSQVNKKFAAGTKKGMVVLDAGAGRGPYRKLFKHAQYEAADFAQLSTGYTQLDYVCTLDDIPVEDQRFDRILFNQVLEHIDDPPKVLAELFRVTKPGGKILCTVPLFFQEHQPPYDYFRYTKYALVKLFEEAGYSNVKIGWLEGYFGTISYQFHLMSRWLPADPREVVQGWRLIYMAPLLVGTRALAGFLRGAFSRAELRWKYTKHGMPKNYVVRADRPQA</sequence>
<gene>
    <name evidence="1" type="ORF">SAMN04489812_5760</name>
</gene>
<organism evidence="1 2">
    <name type="scientific">Microlunatus soli</name>
    <dbReference type="NCBI Taxonomy" id="630515"/>
    <lineage>
        <taxon>Bacteria</taxon>
        <taxon>Bacillati</taxon>
        <taxon>Actinomycetota</taxon>
        <taxon>Actinomycetes</taxon>
        <taxon>Propionibacteriales</taxon>
        <taxon>Propionibacteriaceae</taxon>
        <taxon>Microlunatus</taxon>
    </lineage>
</organism>
<dbReference type="Proteomes" id="UP000199103">
    <property type="component" value="Chromosome I"/>
</dbReference>
<protein>
    <submittedName>
        <fullName evidence="1">Methyltransferase domain-containing protein</fullName>
    </submittedName>
</protein>
<evidence type="ECO:0000313" key="1">
    <source>
        <dbReference type="EMBL" id="SDT42457.1"/>
    </source>
</evidence>
<dbReference type="GO" id="GO:0008168">
    <property type="term" value="F:methyltransferase activity"/>
    <property type="evidence" value="ECO:0007669"/>
    <property type="project" value="UniProtKB-KW"/>
</dbReference>
<keyword evidence="1" id="KW-0808">Transferase</keyword>
<dbReference type="RefSeq" id="WP_091530434.1">
    <property type="nucleotide sequence ID" value="NZ_LT629772.1"/>
</dbReference>
<dbReference type="InterPro" id="IPR029063">
    <property type="entry name" value="SAM-dependent_MTases_sf"/>
</dbReference>
<dbReference type="SUPFAM" id="SSF53335">
    <property type="entry name" value="S-adenosyl-L-methionine-dependent methyltransferases"/>
    <property type="match status" value="1"/>
</dbReference>
<name>A0A1H2A9A2_9ACTN</name>
<evidence type="ECO:0000313" key="2">
    <source>
        <dbReference type="Proteomes" id="UP000199103"/>
    </source>
</evidence>
<dbReference type="GO" id="GO:0032259">
    <property type="term" value="P:methylation"/>
    <property type="evidence" value="ECO:0007669"/>
    <property type="project" value="UniProtKB-KW"/>
</dbReference>
<dbReference type="OrthoDB" id="9808140at2"/>
<proteinExistence type="predicted"/>
<dbReference type="CDD" id="cd02440">
    <property type="entry name" value="AdoMet_MTases"/>
    <property type="match status" value="1"/>
</dbReference>
<dbReference type="EMBL" id="LT629772">
    <property type="protein sequence ID" value="SDT42457.1"/>
    <property type="molecule type" value="Genomic_DNA"/>
</dbReference>
<reference evidence="1 2" key="1">
    <citation type="submission" date="2016-10" db="EMBL/GenBank/DDBJ databases">
        <authorList>
            <person name="de Groot N.N."/>
        </authorList>
    </citation>
    <scope>NUCLEOTIDE SEQUENCE [LARGE SCALE GENOMIC DNA]</scope>
    <source>
        <strain evidence="1 2">DSM 21800</strain>
    </source>
</reference>
<accession>A0A1H2A9A2</accession>
<dbReference type="Gene3D" id="3.40.50.150">
    <property type="entry name" value="Vaccinia Virus protein VP39"/>
    <property type="match status" value="1"/>
</dbReference>